<dbReference type="SUPFAM" id="SSF46785">
    <property type="entry name" value="Winged helix' DNA-binding domain"/>
    <property type="match status" value="1"/>
</dbReference>
<evidence type="ECO:0000256" key="2">
    <source>
        <dbReference type="ARBA" id="ARBA00023125"/>
    </source>
</evidence>
<evidence type="ECO:0000256" key="1">
    <source>
        <dbReference type="ARBA" id="ARBA00023015"/>
    </source>
</evidence>
<dbReference type="Pfam" id="PF00392">
    <property type="entry name" value="GntR"/>
    <property type="match status" value="1"/>
</dbReference>
<keyword evidence="2" id="KW-0238">DNA-binding</keyword>
<name>A0A2A7APX8_9FIRM</name>
<comment type="caution">
    <text evidence="5">The sequence shown here is derived from an EMBL/GenBank/DDBJ whole genome shotgun (WGS) entry which is preliminary data.</text>
</comment>
<gene>
    <name evidence="5" type="ORF">CGS58_07805</name>
</gene>
<dbReference type="SMART" id="SM00866">
    <property type="entry name" value="UTRA"/>
    <property type="match status" value="1"/>
</dbReference>
<accession>A0A2A7APX8</accession>
<proteinExistence type="predicted"/>
<feature type="domain" description="HTH gntR-type" evidence="4">
    <location>
        <begin position="9"/>
        <end position="77"/>
    </location>
</feature>
<evidence type="ECO:0000259" key="4">
    <source>
        <dbReference type="PROSITE" id="PS50949"/>
    </source>
</evidence>
<dbReference type="InterPro" id="IPR050679">
    <property type="entry name" value="Bact_HTH_transcr_reg"/>
</dbReference>
<evidence type="ECO:0000256" key="3">
    <source>
        <dbReference type="ARBA" id="ARBA00023163"/>
    </source>
</evidence>
<dbReference type="Gene3D" id="1.10.10.10">
    <property type="entry name" value="Winged helix-like DNA-binding domain superfamily/Winged helix DNA-binding domain"/>
    <property type="match status" value="1"/>
</dbReference>
<dbReference type="InterPro" id="IPR028978">
    <property type="entry name" value="Chorismate_lyase_/UTRA_dom_sf"/>
</dbReference>
<dbReference type="EMBL" id="NMTY01000016">
    <property type="protein sequence ID" value="PDX81159.1"/>
    <property type="molecule type" value="Genomic_DNA"/>
</dbReference>
<dbReference type="Gene3D" id="3.40.1410.10">
    <property type="entry name" value="Chorismate lyase-like"/>
    <property type="match status" value="1"/>
</dbReference>
<evidence type="ECO:0000313" key="5">
    <source>
        <dbReference type="EMBL" id="PDX81159.1"/>
    </source>
</evidence>
<dbReference type="InterPro" id="IPR011663">
    <property type="entry name" value="UTRA"/>
</dbReference>
<dbReference type="InterPro" id="IPR000524">
    <property type="entry name" value="Tscrpt_reg_HTH_GntR"/>
</dbReference>
<dbReference type="Proteomes" id="UP000220005">
    <property type="component" value="Unassembled WGS sequence"/>
</dbReference>
<dbReference type="InterPro" id="IPR036388">
    <property type="entry name" value="WH-like_DNA-bd_sf"/>
</dbReference>
<keyword evidence="1" id="KW-0805">Transcription regulation</keyword>
<dbReference type="RefSeq" id="WP_097839499.1">
    <property type="nucleotide sequence ID" value="NZ_NMTY01000016.1"/>
</dbReference>
<dbReference type="PROSITE" id="PS50949">
    <property type="entry name" value="HTH_GNTR"/>
    <property type="match status" value="1"/>
</dbReference>
<protein>
    <submittedName>
        <fullName evidence="5">GntR family transcriptional regulator</fullName>
    </submittedName>
</protein>
<dbReference type="GO" id="GO:0045892">
    <property type="term" value="P:negative regulation of DNA-templated transcription"/>
    <property type="evidence" value="ECO:0007669"/>
    <property type="project" value="TreeGrafter"/>
</dbReference>
<dbReference type="PRINTS" id="PR00035">
    <property type="entry name" value="HTHGNTR"/>
</dbReference>
<dbReference type="PANTHER" id="PTHR44846:SF1">
    <property type="entry name" value="MANNOSYL-D-GLYCERATE TRANSPORT_METABOLISM SYSTEM REPRESSOR MNGR-RELATED"/>
    <property type="match status" value="1"/>
</dbReference>
<dbReference type="GO" id="GO:0003677">
    <property type="term" value="F:DNA binding"/>
    <property type="evidence" value="ECO:0007669"/>
    <property type="project" value="UniProtKB-KW"/>
</dbReference>
<dbReference type="FunFam" id="1.10.10.10:FF:000079">
    <property type="entry name" value="GntR family transcriptional regulator"/>
    <property type="match status" value="1"/>
</dbReference>
<dbReference type="GO" id="GO:0003700">
    <property type="term" value="F:DNA-binding transcription factor activity"/>
    <property type="evidence" value="ECO:0007669"/>
    <property type="project" value="InterPro"/>
</dbReference>
<dbReference type="SUPFAM" id="SSF64288">
    <property type="entry name" value="Chorismate lyase-like"/>
    <property type="match status" value="1"/>
</dbReference>
<dbReference type="Pfam" id="PF07702">
    <property type="entry name" value="UTRA"/>
    <property type="match status" value="1"/>
</dbReference>
<dbReference type="CDD" id="cd07377">
    <property type="entry name" value="WHTH_GntR"/>
    <property type="match status" value="1"/>
</dbReference>
<keyword evidence="3" id="KW-0804">Transcription</keyword>
<dbReference type="InterPro" id="IPR036390">
    <property type="entry name" value="WH_DNA-bd_sf"/>
</dbReference>
<reference evidence="5 6" key="1">
    <citation type="journal article" date="2017" name="Front. Microbiol.">
        <title>New Insights into the Diversity of the Genus Faecalibacterium.</title>
        <authorList>
            <person name="Benevides L."/>
            <person name="Burman S."/>
            <person name="Martin R."/>
            <person name="Robert V."/>
            <person name="Thomas M."/>
            <person name="Miquel S."/>
            <person name="Chain F."/>
            <person name="Sokol H."/>
            <person name="Bermudez-Humaran L.G."/>
            <person name="Morrison M."/>
            <person name="Langella P."/>
            <person name="Azevedo V.A."/>
            <person name="Chatel J.M."/>
            <person name="Soares S."/>
        </authorList>
    </citation>
    <scope>NUCLEOTIDE SEQUENCE [LARGE SCALE GENOMIC DNA]</scope>
    <source>
        <strain evidence="5 6">CNCM I 4575</strain>
    </source>
</reference>
<dbReference type="SMART" id="SM00345">
    <property type="entry name" value="HTH_GNTR"/>
    <property type="match status" value="1"/>
</dbReference>
<evidence type="ECO:0000313" key="6">
    <source>
        <dbReference type="Proteomes" id="UP000220005"/>
    </source>
</evidence>
<dbReference type="PANTHER" id="PTHR44846">
    <property type="entry name" value="MANNOSYL-D-GLYCERATE TRANSPORT/METABOLISM SYSTEM REPRESSOR MNGR-RELATED"/>
    <property type="match status" value="1"/>
</dbReference>
<dbReference type="AlphaFoldDB" id="A0A2A7APX8"/>
<sequence length="237" mass="26757">MSLDNTISTPLFQQLAATLRAAIDAGEYPPGSRLPTENELCERYSVSRVTVRKALDELSQGEFLVRKPGKGTFVAEKKIQRKLDGVLSYTNMCHMMGYQPGAKTIKIALEQPTEEERGQLGLKKDEQTLVVERLRLADGRPMLLETSKFPESFFFLFNADLTNTSLYETIRKETGIVFTRSDKVLEIVFANHQEAKYLGVVKGYPLLSIKSVVHDQSGEHCYLSRQLCIADKFKLMV</sequence>
<organism evidence="5 6">
    <name type="scientific">Faecalibacterium prausnitzii</name>
    <dbReference type="NCBI Taxonomy" id="853"/>
    <lineage>
        <taxon>Bacteria</taxon>
        <taxon>Bacillati</taxon>
        <taxon>Bacillota</taxon>
        <taxon>Clostridia</taxon>
        <taxon>Eubacteriales</taxon>
        <taxon>Oscillospiraceae</taxon>
        <taxon>Faecalibacterium</taxon>
    </lineage>
</organism>